<accession>A0AAC8TA75</accession>
<dbReference type="InterPro" id="IPR039561">
    <property type="entry name" value="Peptidase_M15C"/>
</dbReference>
<reference evidence="4 6" key="2">
    <citation type="submission" date="2018-08" db="EMBL/GenBank/DDBJ databases">
        <title>Genomic Encyclopedia of Archaeal and Bacterial Type Strains, Phase II (KMG-II): from individual species to whole genera.</title>
        <authorList>
            <person name="Goeker M."/>
        </authorList>
    </citation>
    <scope>NUCLEOTIDE SEQUENCE [LARGE SCALE GENOMIC DNA]</scope>
    <source>
        <strain evidence="4 6">DSM 2261</strain>
    </source>
</reference>
<evidence type="ECO:0000313" key="6">
    <source>
        <dbReference type="Proteomes" id="UP000256345"/>
    </source>
</evidence>
<gene>
    <name evidence="3" type="ORF">AA314_00138</name>
    <name evidence="4" type="ORF">ATI61_12291</name>
</gene>
<dbReference type="EMBL" id="QUMU01000022">
    <property type="protein sequence ID" value="REG20391.1"/>
    <property type="molecule type" value="Genomic_DNA"/>
</dbReference>
<dbReference type="RefSeq" id="WP_245682331.1">
    <property type="nucleotide sequence ID" value="NZ_CP011509.1"/>
</dbReference>
<keyword evidence="1" id="KW-0732">Signal</keyword>
<evidence type="ECO:0000313" key="3">
    <source>
        <dbReference type="EMBL" id="AKI98511.1"/>
    </source>
</evidence>
<dbReference type="Proteomes" id="UP000256345">
    <property type="component" value="Unassembled WGS sequence"/>
</dbReference>
<dbReference type="GO" id="GO:0008233">
    <property type="term" value="F:peptidase activity"/>
    <property type="evidence" value="ECO:0007669"/>
    <property type="project" value="InterPro"/>
</dbReference>
<sequence length="265" mass="29836">MKLHSNRALPLVLTLVLAGRAGAEAPTSAPVAPVADTPPRALACLAKWYPVEPVKLDGAWHVKLAGTTHPWDDGRTKSFEEKLESPDLEDTFSLPYAPGPIQPVTRENEDPGRIRFDPLFHAAYGATEAQVDVVDIGFLGQKLKVHRKAAPAFERVAKRLDAEVKKAPALRPYLKNLGGTFVWRKIANTHRQSAHSYGVSIDVNVQRSHYWEWAKPKQPVRWANQIPQVIVDAFEAEGFIWGGRWYHYDTMHFEYRPELLDSSCR</sequence>
<feature type="domain" description="Peptidase M15C" evidence="2">
    <location>
        <begin position="188"/>
        <end position="255"/>
    </location>
</feature>
<evidence type="ECO:0000256" key="1">
    <source>
        <dbReference type="SAM" id="SignalP"/>
    </source>
</evidence>
<feature type="chain" id="PRO_5041974765" evidence="1">
    <location>
        <begin position="24"/>
        <end position="265"/>
    </location>
</feature>
<evidence type="ECO:0000259" key="2">
    <source>
        <dbReference type="Pfam" id="PF13539"/>
    </source>
</evidence>
<dbReference type="SUPFAM" id="SSF55166">
    <property type="entry name" value="Hedgehog/DD-peptidase"/>
    <property type="match status" value="1"/>
</dbReference>
<keyword evidence="6" id="KW-1185">Reference proteome</keyword>
<evidence type="ECO:0000313" key="4">
    <source>
        <dbReference type="EMBL" id="REG20391.1"/>
    </source>
</evidence>
<dbReference type="KEGG" id="age:AA314_00138"/>
<dbReference type="Proteomes" id="UP000035579">
    <property type="component" value="Chromosome"/>
</dbReference>
<dbReference type="Gene3D" id="3.30.1380.10">
    <property type="match status" value="1"/>
</dbReference>
<dbReference type="EMBL" id="CP011509">
    <property type="protein sequence ID" value="AKI98511.1"/>
    <property type="molecule type" value="Genomic_DNA"/>
</dbReference>
<organism evidence="3 5">
    <name type="scientific">Archangium gephyra</name>
    <dbReference type="NCBI Taxonomy" id="48"/>
    <lineage>
        <taxon>Bacteria</taxon>
        <taxon>Pseudomonadati</taxon>
        <taxon>Myxococcota</taxon>
        <taxon>Myxococcia</taxon>
        <taxon>Myxococcales</taxon>
        <taxon>Cystobacterineae</taxon>
        <taxon>Archangiaceae</taxon>
        <taxon>Archangium</taxon>
    </lineage>
</organism>
<feature type="signal peptide" evidence="1">
    <location>
        <begin position="1"/>
        <end position="23"/>
    </location>
</feature>
<proteinExistence type="predicted"/>
<evidence type="ECO:0000313" key="5">
    <source>
        <dbReference type="Proteomes" id="UP000035579"/>
    </source>
</evidence>
<dbReference type="InterPro" id="IPR009045">
    <property type="entry name" value="Zn_M74/Hedgehog-like"/>
</dbReference>
<dbReference type="AlphaFoldDB" id="A0AAC8TA75"/>
<protein>
    <submittedName>
        <fullName evidence="4">D-alanyl-D-alanine carboxypeptidase-like protein</fullName>
    </submittedName>
</protein>
<reference evidence="3 5" key="1">
    <citation type="submission" date="2015-05" db="EMBL/GenBank/DDBJ databases">
        <title>Genome assembly of Archangium gephyra DSM 2261.</title>
        <authorList>
            <person name="Sharma G."/>
            <person name="Subramanian S."/>
        </authorList>
    </citation>
    <scope>NUCLEOTIDE SEQUENCE [LARGE SCALE GENOMIC DNA]</scope>
    <source>
        <strain evidence="3 5">DSM 2261</strain>
    </source>
</reference>
<dbReference type="Pfam" id="PF13539">
    <property type="entry name" value="Peptidase_M15_4"/>
    <property type="match status" value="1"/>
</dbReference>
<name>A0AAC8TA75_9BACT</name>